<accession>A0A3D4T1K6</accession>
<gene>
    <name evidence="7" type="ORF">DIW82_10170</name>
</gene>
<dbReference type="AlphaFoldDB" id="A0A3D4T1K6"/>
<dbReference type="GO" id="GO:0046306">
    <property type="term" value="P:alkanesulfonate catabolic process"/>
    <property type="evidence" value="ECO:0007669"/>
    <property type="project" value="TreeGrafter"/>
</dbReference>
<dbReference type="RefSeq" id="WP_050802070.1">
    <property type="nucleotide sequence ID" value="NZ_DAITTW010000001.1"/>
</dbReference>
<dbReference type="STRING" id="863239.GCA_000213935_00189"/>
<dbReference type="InterPro" id="IPR050172">
    <property type="entry name" value="SsuD_RutA_monooxygenase"/>
</dbReference>
<dbReference type="SUPFAM" id="SSF51679">
    <property type="entry name" value="Bacterial luciferase-like"/>
    <property type="match status" value="1"/>
</dbReference>
<evidence type="ECO:0000313" key="8">
    <source>
        <dbReference type="Proteomes" id="UP000261739"/>
    </source>
</evidence>
<proteinExistence type="predicted"/>
<dbReference type="GO" id="GO:0008726">
    <property type="term" value="F:alkanesulfonate monooxygenase activity"/>
    <property type="evidence" value="ECO:0007669"/>
    <property type="project" value="TreeGrafter"/>
</dbReference>
<evidence type="ECO:0000259" key="6">
    <source>
        <dbReference type="Pfam" id="PF00296"/>
    </source>
</evidence>
<dbReference type="Pfam" id="PF00296">
    <property type="entry name" value="Bac_luciferase"/>
    <property type="match status" value="1"/>
</dbReference>
<evidence type="ECO:0000256" key="5">
    <source>
        <dbReference type="SAM" id="MobiDB-lite"/>
    </source>
</evidence>
<keyword evidence="4" id="KW-0503">Monooxygenase</keyword>
<dbReference type="Gene3D" id="3.20.20.30">
    <property type="entry name" value="Luciferase-like domain"/>
    <property type="match status" value="1"/>
</dbReference>
<dbReference type="CDD" id="cd01094">
    <property type="entry name" value="Alkanesulfonate_monoxygenase"/>
    <property type="match status" value="1"/>
</dbReference>
<keyword evidence="1" id="KW-0285">Flavoprotein</keyword>
<organism evidence="7 8">
    <name type="scientific">Corynebacterium nuruki</name>
    <dbReference type="NCBI Taxonomy" id="1032851"/>
    <lineage>
        <taxon>Bacteria</taxon>
        <taxon>Bacillati</taxon>
        <taxon>Actinomycetota</taxon>
        <taxon>Actinomycetes</taxon>
        <taxon>Mycobacteriales</taxon>
        <taxon>Corynebacteriaceae</taxon>
        <taxon>Corynebacterium</taxon>
    </lineage>
</organism>
<dbReference type="PANTHER" id="PTHR42847:SF4">
    <property type="entry name" value="ALKANESULFONATE MONOOXYGENASE-RELATED"/>
    <property type="match status" value="1"/>
</dbReference>
<evidence type="ECO:0000256" key="1">
    <source>
        <dbReference type="ARBA" id="ARBA00022630"/>
    </source>
</evidence>
<reference evidence="7 8" key="1">
    <citation type="journal article" date="2018" name="Nat. Biotechnol.">
        <title>A standardized bacterial taxonomy based on genome phylogeny substantially revises the tree of life.</title>
        <authorList>
            <person name="Parks D.H."/>
            <person name="Chuvochina M."/>
            <person name="Waite D.W."/>
            <person name="Rinke C."/>
            <person name="Skarshewski A."/>
            <person name="Chaumeil P.A."/>
            <person name="Hugenholtz P."/>
        </authorList>
    </citation>
    <scope>NUCLEOTIDE SEQUENCE [LARGE SCALE GENOMIC DNA]</scope>
    <source>
        <strain evidence="7">UBA11247</strain>
    </source>
</reference>
<feature type="domain" description="Luciferase-like" evidence="6">
    <location>
        <begin position="34"/>
        <end position="346"/>
    </location>
</feature>
<protein>
    <submittedName>
        <fullName evidence="7">LLM class flavin-dependent oxidoreductase</fullName>
    </submittedName>
</protein>
<keyword evidence="2" id="KW-0288">FMN</keyword>
<dbReference type="InterPro" id="IPR011251">
    <property type="entry name" value="Luciferase-like_dom"/>
</dbReference>
<evidence type="ECO:0000313" key="7">
    <source>
        <dbReference type="EMBL" id="HCT15121.1"/>
    </source>
</evidence>
<feature type="region of interest" description="Disordered" evidence="5">
    <location>
        <begin position="380"/>
        <end position="405"/>
    </location>
</feature>
<name>A0A3D4T1K6_9CORY</name>
<dbReference type="EMBL" id="DQID01000261">
    <property type="protein sequence ID" value="HCT15121.1"/>
    <property type="molecule type" value="Genomic_DNA"/>
</dbReference>
<dbReference type="InterPro" id="IPR036661">
    <property type="entry name" value="Luciferase-like_sf"/>
</dbReference>
<dbReference type="Proteomes" id="UP000261739">
    <property type="component" value="Unassembled WGS sequence"/>
</dbReference>
<evidence type="ECO:0000256" key="3">
    <source>
        <dbReference type="ARBA" id="ARBA00023002"/>
    </source>
</evidence>
<evidence type="ECO:0000256" key="4">
    <source>
        <dbReference type="ARBA" id="ARBA00023033"/>
    </source>
</evidence>
<keyword evidence="3" id="KW-0560">Oxidoreductase</keyword>
<evidence type="ECO:0000256" key="2">
    <source>
        <dbReference type="ARBA" id="ARBA00022643"/>
    </source>
</evidence>
<dbReference type="PANTHER" id="PTHR42847">
    <property type="entry name" value="ALKANESULFONATE MONOOXYGENASE"/>
    <property type="match status" value="1"/>
</dbReference>
<sequence length="405" mass="43255">MSGIAASETVTLHWFLPTSGDSRGIIGGGHGAGAEVGERAPDLRYLIQAAKAAEYNGFESVLTPTGRWCLDSWLATSALLAETERLKFLVAFRPTLVPAALLAQQIHTYQELSGGRLNLNVVVGGEDAEQRAYGDFSTKEERYATADEALEVVRHLLTEPEPLDFHGEHVHVEGAALARRPAVVPEVFFGGSSPAGIEVAARRADVYLTWGEHPDSVAEKLGRVAARAAEFGRSLDYGIRLHVIARDTEAEAWAAAQKLYDSLDPATVARAQQGLRTSQSDGQRRMSEIHGRGGDFVVGGDARALEFSPSLWSGIGLVRGGAGTAIVGSYAQVAERIDDFRRAGLSHFILSGYPHLEESFHVGEGVIPALHRRGVTVTNRTATDGASSGGPDIGSQRSGDPRRSA</sequence>
<comment type="caution">
    <text evidence="7">The sequence shown here is derived from an EMBL/GenBank/DDBJ whole genome shotgun (WGS) entry which is preliminary data.</text>
</comment>